<feature type="domain" description="N-acetyltransferase" evidence="4">
    <location>
        <begin position="207"/>
        <end position="376"/>
    </location>
</feature>
<keyword evidence="3" id="KW-0067">ATP-binding</keyword>
<keyword evidence="1" id="KW-0813">Transport</keyword>
<dbReference type="GO" id="GO:0042626">
    <property type="term" value="F:ATPase-coupled transmembrane transporter activity"/>
    <property type="evidence" value="ECO:0007669"/>
    <property type="project" value="TreeGrafter"/>
</dbReference>
<keyword evidence="2" id="KW-0547">Nucleotide-binding</keyword>
<dbReference type="Gene3D" id="3.40.50.300">
    <property type="entry name" value="P-loop containing nucleotide triphosphate hydrolases"/>
    <property type="match status" value="1"/>
</dbReference>
<dbReference type="InterPro" id="IPR050095">
    <property type="entry name" value="ECF_ABC_transporter_ATP-bd"/>
</dbReference>
<dbReference type="GO" id="GO:0016747">
    <property type="term" value="F:acyltransferase activity, transferring groups other than amino-acyl groups"/>
    <property type="evidence" value="ECO:0007669"/>
    <property type="project" value="InterPro"/>
</dbReference>
<dbReference type="SUPFAM" id="SSF52540">
    <property type="entry name" value="P-loop containing nucleoside triphosphate hydrolases"/>
    <property type="match status" value="1"/>
</dbReference>
<evidence type="ECO:0000256" key="3">
    <source>
        <dbReference type="ARBA" id="ARBA00022840"/>
    </source>
</evidence>
<evidence type="ECO:0000313" key="7">
    <source>
        <dbReference type="EMBL" id="CAB4173040.1"/>
    </source>
</evidence>
<gene>
    <name evidence="8" type="ORF">UFOVP1114_24</name>
    <name evidence="9" type="ORF">UFOVP1386_24</name>
    <name evidence="10" type="ORF">UFOVP1479_23</name>
    <name evidence="11" type="ORF">UFOVP1564_25</name>
    <name evidence="5" type="ORF">UFOVP310_25</name>
    <name evidence="6" type="ORF">UFOVP619_3</name>
    <name evidence="7" type="ORF">UFOVP947_26</name>
</gene>
<dbReference type="EMBL" id="LR796895">
    <property type="protein sequence ID" value="CAB4173040.1"/>
    <property type="molecule type" value="Genomic_DNA"/>
</dbReference>
<evidence type="ECO:0000256" key="1">
    <source>
        <dbReference type="ARBA" id="ARBA00022448"/>
    </source>
</evidence>
<sequence length="376" mass="43788">MFPKVIDIKLESELFSDFRCQVAANSLDIDVKKKSIHHLHIDNVNIPKDWNIGLIYGASGSGKTTLVKKLFGDDIFNTVMDENTPIINQLPSHMSYDECSSMLYGIGLNAVPCWIRPIKTLSNGQKARAEAVLLMCQDKDIIFIDEWTSVVDRTVAKAMSVCLYKFAKKYNKKIVLLSCHYDILEWVNPDWLIDCNKQQFELPKGDDFFFSRREELDFTIRKVDKRTWKYFSKYHYLSENLPAGHIFFYGLFHKENQIGFQCYANYTPHKKGTKIIFHFNRTVVHPDYNGLGLGVKMINETARLMIKEHNCRIMGKFSSIPVYKALLKDPNWKFVSEKRVMGYLNAGNKIQTYRKKGFREKGVKTYTFEFIDKKNI</sequence>
<dbReference type="PROSITE" id="PS51186">
    <property type="entry name" value="GNAT"/>
    <property type="match status" value="1"/>
</dbReference>
<evidence type="ECO:0000313" key="8">
    <source>
        <dbReference type="EMBL" id="CAB4184632.1"/>
    </source>
</evidence>
<dbReference type="GO" id="GO:0005524">
    <property type="term" value="F:ATP binding"/>
    <property type="evidence" value="ECO:0007669"/>
    <property type="project" value="UniProtKB-KW"/>
</dbReference>
<organism evidence="9">
    <name type="scientific">uncultured Caudovirales phage</name>
    <dbReference type="NCBI Taxonomy" id="2100421"/>
    <lineage>
        <taxon>Viruses</taxon>
        <taxon>Duplodnaviria</taxon>
        <taxon>Heunggongvirae</taxon>
        <taxon>Uroviricota</taxon>
        <taxon>Caudoviricetes</taxon>
        <taxon>Peduoviridae</taxon>
        <taxon>Maltschvirus</taxon>
        <taxon>Maltschvirus maltsch</taxon>
    </lineage>
</organism>
<dbReference type="EMBL" id="LR797070">
    <property type="protein sequence ID" value="CAB4184632.1"/>
    <property type="molecule type" value="Genomic_DNA"/>
</dbReference>
<accession>A0A6J5S6I7</accession>
<protein>
    <submittedName>
        <fullName evidence="9">ABC_ATPase domain containing protein</fullName>
    </submittedName>
</protein>
<dbReference type="EMBL" id="LR797427">
    <property type="protein sequence ID" value="CAB4215412.1"/>
    <property type="molecule type" value="Genomic_DNA"/>
</dbReference>
<dbReference type="PANTHER" id="PTHR43553">
    <property type="entry name" value="HEAVY METAL TRANSPORTER"/>
    <property type="match status" value="1"/>
</dbReference>
<dbReference type="EMBL" id="LR797340">
    <property type="protein sequence ID" value="CAB4204140.1"/>
    <property type="molecule type" value="Genomic_DNA"/>
</dbReference>
<proteinExistence type="predicted"/>
<reference evidence="9" key="1">
    <citation type="submission" date="2020-05" db="EMBL/GenBank/DDBJ databases">
        <authorList>
            <person name="Chiriac C."/>
            <person name="Salcher M."/>
            <person name="Ghai R."/>
            <person name="Kavagutti S V."/>
        </authorList>
    </citation>
    <scope>NUCLEOTIDE SEQUENCE</scope>
</reference>
<evidence type="ECO:0000313" key="6">
    <source>
        <dbReference type="EMBL" id="CAB4152230.1"/>
    </source>
</evidence>
<dbReference type="Gene3D" id="3.40.630.30">
    <property type="match status" value="1"/>
</dbReference>
<evidence type="ECO:0000259" key="4">
    <source>
        <dbReference type="PROSITE" id="PS51186"/>
    </source>
</evidence>
<dbReference type="EMBL" id="LR796325">
    <property type="protein sequence ID" value="CAB4136846.1"/>
    <property type="molecule type" value="Genomic_DNA"/>
</dbReference>
<dbReference type="EMBL" id="LR796589">
    <property type="protein sequence ID" value="CAB4152230.1"/>
    <property type="molecule type" value="Genomic_DNA"/>
</dbReference>
<dbReference type="SUPFAM" id="SSF55729">
    <property type="entry name" value="Acyl-CoA N-acyltransferases (Nat)"/>
    <property type="match status" value="1"/>
</dbReference>
<evidence type="ECO:0000313" key="10">
    <source>
        <dbReference type="EMBL" id="CAB4215412.1"/>
    </source>
</evidence>
<name>A0A6J5S6I7_9CAUD</name>
<dbReference type="InterPro" id="IPR000182">
    <property type="entry name" value="GNAT_dom"/>
</dbReference>
<evidence type="ECO:0000313" key="5">
    <source>
        <dbReference type="EMBL" id="CAB4136846.1"/>
    </source>
</evidence>
<evidence type="ECO:0000256" key="2">
    <source>
        <dbReference type="ARBA" id="ARBA00022741"/>
    </source>
</evidence>
<dbReference type="CDD" id="cd00267">
    <property type="entry name" value="ABC_ATPase"/>
    <property type="match status" value="1"/>
</dbReference>
<dbReference type="InterPro" id="IPR027417">
    <property type="entry name" value="P-loop_NTPase"/>
</dbReference>
<dbReference type="InterPro" id="IPR016181">
    <property type="entry name" value="Acyl_CoA_acyltransferase"/>
</dbReference>
<evidence type="ECO:0000313" key="11">
    <source>
        <dbReference type="EMBL" id="CAB5229921.1"/>
    </source>
</evidence>
<dbReference type="EMBL" id="LR798416">
    <property type="protein sequence ID" value="CAB5229921.1"/>
    <property type="molecule type" value="Genomic_DNA"/>
</dbReference>
<evidence type="ECO:0000313" key="9">
    <source>
        <dbReference type="EMBL" id="CAB4204140.1"/>
    </source>
</evidence>